<dbReference type="InterPro" id="IPR019422">
    <property type="entry name" value="7TM_GPCR_serpentine_rcpt_Srh"/>
</dbReference>
<accession>A0A1I7RZG1</accession>
<feature type="transmembrane region" description="Helical" evidence="1">
    <location>
        <begin position="43"/>
        <end position="66"/>
    </location>
</feature>
<evidence type="ECO:0000313" key="6">
    <source>
        <dbReference type="WBParaSite" id="BXY_0613200.1"/>
    </source>
</evidence>
<keyword evidence="1" id="KW-1133">Transmembrane helix</keyword>
<keyword evidence="1" id="KW-0812">Transmembrane</keyword>
<feature type="transmembrane region" description="Helical" evidence="1">
    <location>
        <begin position="281"/>
        <end position="301"/>
    </location>
</feature>
<feature type="transmembrane region" description="Helical" evidence="1">
    <location>
        <begin position="242"/>
        <end position="269"/>
    </location>
</feature>
<feature type="transmembrane region" description="Helical" evidence="1">
    <location>
        <begin position="6"/>
        <end position="31"/>
    </location>
</feature>
<dbReference type="Gene3D" id="1.20.1070.10">
    <property type="entry name" value="Rhodopsin 7-helix transmembrane proteins"/>
    <property type="match status" value="1"/>
</dbReference>
<sequence length="345" mass="39376">MNNEQWVDLIFTIISIFSTLMAVLVIYIVIFHSPSTMKGYTRYIINYTVWDFLFSLNLGVLVKPQFTPPFNCSYINGWFRFLGPDWAPIISMIGIVNTGGNCLSTQCLCLFYRFVVLWNEPFWNSLVVSPRAWVVGYIITSCICFSTYFIFSPMITLGPEMLDLIEATARKYPNATKPVLSKNPIMFTDPNNVHALYTVLFVVIGFLIAESVSFVTVFFLLRILESKKASFSKATYKLHRQLLIALAVQLLTPFLFIMLPVTYGIYLIYPVIRVDSFTAGLIINYIELYGTSNSIVTLYFIKPYRTYLKEKFLQIVRVVSFGRLAKEEAVILVTAPESTINSGYA</sequence>
<feature type="transmembrane region" description="Helical" evidence="1">
    <location>
        <begin position="132"/>
        <end position="151"/>
    </location>
</feature>
<protein>
    <submittedName>
        <fullName evidence="2">(pine wood nematode) hypothetical protein</fullName>
    </submittedName>
</protein>
<evidence type="ECO:0000313" key="4">
    <source>
        <dbReference type="Proteomes" id="UP000095284"/>
    </source>
</evidence>
<keyword evidence="1" id="KW-0472">Membrane</keyword>
<dbReference type="Pfam" id="PF10318">
    <property type="entry name" value="7TM_GPCR_Srh"/>
    <property type="match status" value="1"/>
</dbReference>
<dbReference type="Proteomes" id="UP000659654">
    <property type="component" value="Unassembled WGS sequence"/>
</dbReference>
<dbReference type="Proteomes" id="UP000095284">
    <property type="component" value="Unplaced"/>
</dbReference>
<keyword evidence="5" id="KW-1185">Reference proteome</keyword>
<gene>
    <name evidence="2" type="ORF">BXYJ_LOCUS6142</name>
</gene>
<dbReference type="PANTHER" id="PTHR22941">
    <property type="entry name" value="SERPENTINE RECEPTOR"/>
    <property type="match status" value="1"/>
</dbReference>
<dbReference type="WBParaSite" id="BXY_0613200.1">
    <property type="protein sequence ID" value="BXY_0613200.1"/>
    <property type="gene ID" value="BXY_0613200"/>
</dbReference>
<reference evidence="3" key="2">
    <citation type="submission" date="2020-08" db="EMBL/GenBank/DDBJ databases">
        <authorList>
            <person name="Kikuchi T."/>
        </authorList>
    </citation>
    <scope>NUCLEOTIDE SEQUENCE</scope>
    <source>
        <strain evidence="2">Ka4C1</strain>
    </source>
</reference>
<dbReference type="EMBL" id="CAJFDI010000003">
    <property type="protein sequence ID" value="CAD5220365.1"/>
    <property type="molecule type" value="Genomic_DNA"/>
</dbReference>
<dbReference type="PANTHER" id="PTHR22941:SF307">
    <property type="entry name" value="SERPENTINE RECEPTOR, CLASS H"/>
    <property type="match status" value="1"/>
</dbReference>
<feature type="transmembrane region" description="Helical" evidence="1">
    <location>
        <begin position="195"/>
        <end position="221"/>
    </location>
</feature>
<dbReference type="SUPFAM" id="SSF81321">
    <property type="entry name" value="Family A G protein-coupled receptor-like"/>
    <property type="match status" value="1"/>
</dbReference>
<name>A0A1I7RZG1_BURXY</name>
<organism evidence="4 6">
    <name type="scientific">Bursaphelenchus xylophilus</name>
    <name type="common">Pinewood nematode worm</name>
    <name type="synonym">Aphelenchoides xylophilus</name>
    <dbReference type="NCBI Taxonomy" id="6326"/>
    <lineage>
        <taxon>Eukaryota</taxon>
        <taxon>Metazoa</taxon>
        <taxon>Ecdysozoa</taxon>
        <taxon>Nematoda</taxon>
        <taxon>Chromadorea</taxon>
        <taxon>Rhabditida</taxon>
        <taxon>Tylenchina</taxon>
        <taxon>Tylenchomorpha</taxon>
        <taxon>Aphelenchoidea</taxon>
        <taxon>Aphelenchoididae</taxon>
        <taxon>Bursaphelenchus</taxon>
    </lineage>
</organism>
<feature type="transmembrane region" description="Helical" evidence="1">
    <location>
        <begin position="86"/>
        <end position="111"/>
    </location>
</feature>
<dbReference type="OrthoDB" id="5877075at2759"/>
<dbReference type="AlphaFoldDB" id="A0A1I7RZG1"/>
<proteinExistence type="predicted"/>
<reference evidence="6" key="1">
    <citation type="submission" date="2016-11" db="UniProtKB">
        <authorList>
            <consortium name="WormBaseParasite"/>
        </authorList>
    </citation>
    <scope>IDENTIFICATION</scope>
</reference>
<evidence type="ECO:0000313" key="2">
    <source>
        <dbReference type="EMBL" id="CAD5220365.1"/>
    </source>
</evidence>
<evidence type="ECO:0000313" key="3">
    <source>
        <dbReference type="EMBL" id="CAG9106445.1"/>
    </source>
</evidence>
<dbReference type="InterPro" id="IPR053220">
    <property type="entry name" value="Nematode_rcpt-like_serp_H"/>
</dbReference>
<evidence type="ECO:0000256" key="1">
    <source>
        <dbReference type="SAM" id="Phobius"/>
    </source>
</evidence>
<dbReference type="EMBL" id="CAJFCV020000003">
    <property type="protein sequence ID" value="CAG9106445.1"/>
    <property type="molecule type" value="Genomic_DNA"/>
</dbReference>
<evidence type="ECO:0000313" key="5">
    <source>
        <dbReference type="Proteomes" id="UP000659654"/>
    </source>
</evidence>
<dbReference type="Proteomes" id="UP000582659">
    <property type="component" value="Unassembled WGS sequence"/>
</dbReference>